<organism evidence="1 2">
    <name type="scientific">Porites evermanni</name>
    <dbReference type="NCBI Taxonomy" id="104178"/>
    <lineage>
        <taxon>Eukaryota</taxon>
        <taxon>Metazoa</taxon>
        <taxon>Cnidaria</taxon>
        <taxon>Anthozoa</taxon>
        <taxon>Hexacorallia</taxon>
        <taxon>Scleractinia</taxon>
        <taxon>Fungiina</taxon>
        <taxon>Poritidae</taxon>
        <taxon>Porites</taxon>
    </lineage>
</organism>
<dbReference type="SMART" id="SM00542">
    <property type="entry name" value="FYRC"/>
    <property type="match status" value="1"/>
</dbReference>
<sequence length="75" mass="8238">MCPEDDPDHPIIASSATACHCVVLKAVNKARGRDASNTGSGPEFFGFSHPTIQYLIQSLPGARKCTKYQWVKFEL</sequence>
<feature type="non-terminal residue" evidence="1">
    <location>
        <position position="75"/>
    </location>
</feature>
<proteinExistence type="predicted"/>
<protein>
    <recommendedName>
        <fullName evidence="3">Transforming growth factor beta regulator 1</fullName>
    </recommendedName>
</protein>
<dbReference type="PROSITE" id="PS51543">
    <property type="entry name" value="FYRC"/>
    <property type="match status" value="1"/>
</dbReference>
<evidence type="ECO:0000313" key="2">
    <source>
        <dbReference type="Proteomes" id="UP001159427"/>
    </source>
</evidence>
<dbReference type="PANTHER" id="PTHR22715">
    <property type="entry name" value="TRANSFORMING GROWTH FACTOR BETA REGULATED GENE 1"/>
    <property type="match status" value="1"/>
</dbReference>
<gene>
    <name evidence="1" type="ORF">PEVE_00007739</name>
</gene>
<dbReference type="InterPro" id="IPR003889">
    <property type="entry name" value="FYrich_C"/>
</dbReference>
<dbReference type="Proteomes" id="UP001159427">
    <property type="component" value="Unassembled WGS sequence"/>
</dbReference>
<reference evidence="1 2" key="1">
    <citation type="submission" date="2022-05" db="EMBL/GenBank/DDBJ databases">
        <authorList>
            <consortium name="Genoscope - CEA"/>
            <person name="William W."/>
        </authorList>
    </citation>
    <scope>NUCLEOTIDE SEQUENCE [LARGE SCALE GENOMIC DNA]</scope>
</reference>
<dbReference type="InterPro" id="IPR040092">
    <property type="entry name" value="TBRG1"/>
</dbReference>
<dbReference type="EMBL" id="CALNXI010001517">
    <property type="protein sequence ID" value="CAH3171183.1"/>
    <property type="molecule type" value="Genomic_DNA"/>
</dbReference>
<keyword evidence="2" id="KW-1185">Reference proteome</keyword>
<name>A0ABN8QVU4_9CNID</name>
<evidence type="ECO:0000313" key="1">
    <source>
        <dbReference type="EMBL" id="CAH3171183.1"/>
    </source>
</evidence>
<comment type="caution">
    <text evidence="1">The sequence shown here is derived from an EMBL/GenBank/DDBJ whole genome shotgun (WGS) entry which is preliminary data.</text>
</comment>
<evidence type="ECO:0008006" key="3">
    <source>
        <dbReference type="Google" id="ProtNLM"/>
    </source>
</evidence>
<accession>A0ABN8QVU4</accession>
<dbReference type="PANTHER" id="PTHR22715:SF0">
    <property type="entry name" value="TRANSFORMING GROWTH FACTOR BETA REGULATOR 1"/>
    <property type="match status" value="1"/>
</dbReference>
<dbReference type="Pfam" id="PF05965">
    <property type="entry name" value="FYRC"/>
    <property type="match status" value="1"/>
</dbReference>
<dbReference type="Gene3D" id="3.30.160.360">
    <property type="match status" value="1"/>
</dbReference>